<dbReference type="EMBL" id="ML986676">
    <property type="protein sequence ID" value="KAF2260627.1"/>
    <property type="molecule type" value="Genomic_DNA"/>
</dbReference>
<feature type="region of interest" description="Disordered" evidence="1">
    <location>
        <begin position="125"/>
        <end position="153"/>
    </location>
</feature>
<dbReference type="Proteomes" id="UP000800093">
    <property type="component" value="Unassembled WGS sequence"/>
</dbReference>
<evidence type="ECO:0000313" key="4">
    <source>
        <dbReference type="Proteomes" id="UP000800093"/>
    </source>
</evidence>
<gene>
    <name evidence="3" type="ORF">CC78DRAFT_536292</name>
</gene>
<keyword evidence="4" id="KW-1185">Reference proteome</keyword>
<dbReference type="AlphaFoldDB" id="A0A9P4K3I7"/>
<feature type="region of interest" description="Disordered" evidence="1">
    <location>
        <begin position="27"/>
        <end position="47"/>
    </location>
</feature>
<evidence type="ECO:0000256" key="2">
    <source>
        <dbReference type="SAM" id="Phobius"/>
    </source>
</evidence>
<reference evidence="4" key="1">
    <citation type="journal article" date="2020" name="Stud. Mycol.">
        <title>101 Dothideomycetes genomes: A test case for predicting lifestyles and emergence of pathogens.</title>
        <authorList>
            <person name="Haridas S."/>
            <person name="Albert R."/>
            <person name="Binder M."/>
            <person name="Bloem J."/>
            <person name="LaButti K."/>
            <person name="Salamov A."/>
            <person name="Andreopoulos B."/>
            <person name="Baker S."/>
            <person name="Barry K."/>
            <person name="Bills G."/>
            <person name="Bluhm B."/>
            <person name="Cannon C."/>
            <person name="Castanera R."/>
            <person name="Culley D."/>
            <person name="Daum C."/>
            <person name="Ezra D."/>
            <person name="Gonzalez J."/>
            <person name="Henrissat B."/>
            <person name="Kuo A."/>
            <person name="Liang C."/>
            <person name="Lipzen A."/>
            <person name="Lutzoni F."/>
            <person name="Magnuson J."/>
            <person name="Mondo S."/>
            <person name="Nolan M."/>
            <person name="Ohm R."/>
            <person name="Pangilinan J."/>
            <person name="Park H.-J."/>
            <person name="Ramirez L."/>
            <person name="Alfaro M."/>
            <person name="Sun H."/>
            <person name="Tritt A."/>
            <person name="Yoshinaga Y."/>
            <person name="Zwiers L.-H."/>
            <person name="Turgeon B."/>
            <person name="Goodwin S."/>
            <person name="Spatafora J."/>
            <person name="Crous P."/>
            <person name="Grigoriev I."/>
        </authorList>
    </citation>
    <scope>NUCLEOTIDE SEQUENCE [LARGE SCALE GENOMIC DNA]</scope>
    <source>
        <strain evidence="4">CBS 304.66</strain>
    </source>
</reference>
<feature type="compositionally biased region" description="Basic and acidic residues" evidence="1">
    <location>
        <begin position="144"/>
        <end position="153"/>
    </location>
</feature>
<keyword evidence="2" id="KW-0812">Transmembrane</keyword>
<name>A0A9P4K3I7_9PLEO</name>
<evidence type="ECO:0000313" key="3">
    <source>
        <dbReference type="EMBL" id="KAF2260627.1"/>
    </source>
</evidence>
<protein>
    <submittedName>
        <fullName evidence="3">Uncharacterized protein</fullName>
    </submittedName>
</protein>
<evidence type="ECO:0000256" key="1">
    <source>
        <dbReference type="SAM" id="MobiDB-lite"/>
    </source>
</evidence>
<proteinExistence type="predicted"/>
<comment type="caution">
    <text evidence="3">The sequence shown here is derived from an EMBL/GenBank/DDBJ whole genome shotgun (WGS) entry which is preliminary data.</text>
</comment>
<accession>A0A9P4K3I7</accession>
<feature type="transmembrane region" description="Helical" evidence="2">
    <location>
        <begin position="72"/>
        <end position="95"/>
    </location>
</feature>
<dbReference type="OrthoDB" id="3750325at2759"/>
<keyword evidence="2" id="KW-1133">Transmembrane helix</keyword>
<keyword evidence="2" id="KW-0472">Membrane</keyword>
<dbReference type="CDD" id="cd12087">
    <property type="entry name" value="TM_EGFR-like"/>
    <property type="match status" value="1"/>
</dbReference>
<sequence>MSLSSENGMDANDFTIPFPVLLTPQSPHHRFDPDYPSGTPDPSIPDDPVITTAFSYLQDARPQTSNGFDKRMIPGIVIGVAAGAALIAVGCWLLWRRRGLKKKRVASPVEDGNVRTVRRVGNQDIELTHRPVEDGEDAPPAYHEVVREQRERR</sequence>
<organism evidence="3 4">
    <name type="scientific">Lojkania enalia</name>
    <dbReference type="NCBI Taxonomy" id="147567"/>
    <lineage>
        <taxon>Eukaryota</taxon>
        <taxon>Fungi</taxon>
        <taxon>Dikarya</taxon>
        <taxon>Ascomycota</taxon>
        <taxon>Pezizomycotina</taxon>
        <taxon>Dothideomycetes</taxon>
        <taxon>Pleosporomycetidae</taxon>
        <taxon>Pleosporales</taxon>
        <taxon>Pleosporales incertae sedis</taxon>
        <taxon>Lojkania</taxon>
    </lineage>
</organism>